<reference evidence="1" key="1">
    <citation type="submission" date="2020-08" db="EMBL/GenBank/DDBJ databases">
        <title>Multicomponent nature underlies the extraordinary mechanical properties of spider dragline silk.</title>
        <authorList>
            <person name="Kono N."/>
            <person name="Nakamura H."/>
            <person name="Mori M."/>
            <person name="Yoshida Y."/>
            <person name="Ohtoshi R."/>
            <person name="Malay A.D."/>
            <person name="Moran D.A.P."/>
            <person name="Tomita M."/>
            <person name="Numata K."/>
            <person name="Arakawa K."/>
        </authorList>
    </citation>
    <scope>NUCLEOTIDE SEQUENCE</scope>
</reference>
<dbReference type="AlphaFoldDB" id="A0A8X6QSU2"/>
<sequence length="37" mass="4098">PEFILPLVPVGLQPRSQSTSDWLPMDFGPKRLVSSDS</sequence>
<name>A0A8X6QSU2_NEPPI</name>
<keyword evidence="2" id="KW-1185">Reference proteome</keyword>
<gene>
    <name evidence="1" type="ORF">NPIL_86041</name>
</gene>
<comment type="caution">
    <text evidence="1">The sequence shown here is derived from an EMBL/GenBank/DDBJ whole genome shotgun (WGS) entry which is preliminary data.</text>
</comment>
<feature type="non-terminal residue" evidence="1">
    <location>
        <position position="1"/>
    </location>
</feature>
<dbReference type="Proteomes" id="UP000887013">
    <property type="component" value="Unassembled WGS sequence"/>
</dbReference>
<accession>A0A8X6QSU2</accession>
<evidence type="ECO:0000313" key="1">
    <source>
        <dbReference type="EMBL" id="GFU42851.1"/>
    </source>
</evidence>
<proteinExistence type="predicted"/>
<organism evidence="1 2">
    <name type="scientific">Nephila pilipes</name>
    <name type="common">Giant wood spider</name>
    <name type="synonym">Nephila maculata</name>
    <dbReference type="NCBI Taxonomy" id="299642"/>
    <lineage>
        <taxon>Eukaryota</taxon>
        <taxon>Metazoa</taxon>
        <taxon>Ecdysozoa</taxon>
        <taxon>Arthropoda</taxon>
        <taxon>Chelicerata</taxon>
        <taxon>Arachnida</taxon>
        <taxon>Araneae</taxon>
        <taxon>Araneomorphae</taxon>
        <taxon>Entelegynae</taxon>
        <taxon>Araneoidea</taxon>
        <taxon>Nephilidae</taxon>
        <taxon>Nephila</taxon>
    </lineage>
</organism>
<evidence type="ECO:0000313" key="2">
    <source>
        <dbReference type="Proteomes" id="UP000887013"/>
    </source>
</evidence>
<dbReference type="EMBL" id="BMAW01085423">
    <property type="protein sequence ID" value="GFU42851.1"/>
    <property type="molecule type" value="Genomic_DNA"/>
</dbReference>
<protein>
    <submittedName>
        <fullName evidence="1">Uncharacterized protein</fullName>
    </submittedName>
</protein>